<dbReference type="SUPFAM" id="SSF51735">
    <property type="entry name" value="NAD(P)-binding Rossmann-fold domains"/>
    <property type="match status" value="1"/>
</dbReference>
<dbReference type="EMBL" id="SMAF01000009">
    <property type="protein sequence ID" value="TCS98214.1"/>
    <property type="molecule type" value="Genomic_DNA"/>
</dbReference>
<dbReference type="Pfam" id="PF03446">
    <property type="entry name" value="NAD_binding_2"/>
    <property type="match status" value="1"/>
</dbReference>
<evidence type="ECO:0000259" key="6">
    <source>
        <dbReference type="Pfam" id="PF14833"/>
    </source>
</evidence>
<dbReference type="PANTHER" id="PTHR43060:SF15">
    <property type="entry name" value="3-HYDROXYISOBUTYRATE DEHYDROGENASE-LIKE 1, MITOCHONDRIAL-RELATED"/>
    <property type="match status" value="1"/>
</dbReference>
<reference evidence="7 8" key="1">
    <citation type="submission" date="2019-03" db="EMBL/GenBank/DDBJ databases">
        <title>Genomic Encyclopedia of Type Strains, Phase IV (KMG-IV): sequencing the most valuable type-strain genomes for metagenomic binning, comparative biology and taxonomic classification.</title>
        <authorList>
            <person name="Goeker M."/>
        </authorList>
    </citation>
    <scope>NUCLEOTIDE SEQUENCE [LARGE SCALE GENOMIC DNA]</scope>
    <source>
        <strain evidence="7 8">DSM 21944</strain>
    </source>
</reference>
<dbReference type="RefSeq" id="WP_123520753.1">
    <property type="nucleotide sequence ID" value="NZ_JBHLWF010000086.1"/>
</dbReference>
<dbReference type="Pfam" id="PF14833">
    <property type="entry name" value="NAD_binding_11"/>
    <property type="match status" value="1"/>
</dbReference>
<organism evidence="7 8">
    <name type="scientific">Pseudofulvimonas gallinarii</name>
    <dbReference type="NCBI Taxonomy" id="634155"/>
    <lineage>
        <taxon>Bacteria</taxon>
        <taxon>Pseudomonadati</taxon>
        <taxon>Pseudomonadota</taxon>
        <taxon>Gammaproteobacteria</taxon>
        <taxon>Lysobacterales</taxon>
        <taxon>Rhodanobacteraceae</taxon>
        <taxon>Pseudofulvimonas</taxon>
    </lineage>
</organism>
<dbReference type="GO" id="GO:0050661">
    <property type="term" value="F:NADP binding"/>
    <property type="evidence" value="ECO:0007669"/>
    <property type="project" value="InterPro"/>
</dbReference>
<dbReference type="PIRSF" id="PIRSF000103">
    <property type="entry name" value="HIBADH"/>
    <property type="match status" value="1"/>
</dbReference>
<feature type="domain" description="3-hydroxyisobutyrate dehydrogenase-like NAD-binding" evidence="6">
    <location>
        <begin position="167"/>
        <end position="286"/>
    </location>
</feature>
<evidence type="ECO:0000256" key="4">
    <source>
        <dbReference type="PIRSR" id="PIRSR000103-1"/>
    </source>
</evidence>
<dbReference type="InterPro" id="IPR008927">
    <property type="entry name" value="6-PGluconate_DH-like_C_sf"/>
</dbReference>
<dbReference type="InterPro" id="IPR015815">
    <property type="entry name" value="HIBADH-related"/>
</dbReference>
<dbReference type="InterPro" id="IPR029154">
    <property type="entry name" value="HIBADH-like_NADP-bd"/>
</dbReference>
<dbReference type="GO" id="GO:0016491">
    <property type="term" value="F:oxidoreductase activity"/>
    <property type="evidence" value="ECO:0007669"/>
    <property type="project" value="UniProtKB-KW"/>
</dbReference>
<sequence length="289" mass="29534">MTTPASRVGLVGLGAMGEPMARHLHAAGLLAAVWNRSRDKSGRFAANTGVALPQTLAELAAACDVVVTCVSADRDVLDVVDALCAGLQPGSLVIDTSTVAPATARSAAQRLAAIGADFIDAPLTGGVEGARNGTLSVLVGGTADAFERARPVLATFGRRVVRFGDVGAGQATKAVNQVMVAGIAEAVCEGLALAERLGLDTDALIDTLGNGAAGTWFMDKRGRTMLAGKFDVGFKLRLLHKDLGIVAALAEEAGMTLPTATAAQADYAHLLEAGYGDEDISSLIRLKLA</sequence>
<evidence type="ECO:0000256" key="2">
    <source>
        <dbReference type="ARBA" id="ARBA00023002"/>
    </source>
</evidence>
<dbReference type="PROSITE" id="PS00895">
    <property type="entry name" value="3_HYDROXYISOBUT_DH"/>
    <property type="match status" value="1"/>
</dbReference>
<keyword evidence="3" id="KW-0520">NAD</keyword>
<feature type="active site" evidence="4">
    <location>
        <position position="173"/>
    </location>
</feature>
<dbReference type="InterPro" id="IPR006115">
    <property type="entry name" value="6PGDH_NADP-bd"/>
</dbReference>
<dbReference type="GO" id="GO:0051287">
    <property type="term" value="F:NAD binding"/>
    <property type="evidence" value="ECO:0007669"/>
    <property type="project" value="InterPro"/>
</dbReference>
<dbReference type="GO" id="GO:0016054">
    <property type="term" value="P:organic acid catabolic process"/>
    <property type="evidence" value="ECO:0007669"/>
    <property type="project" value="UniProtKB-ARBA"/>
</dbReference>
<comment type="similarity">
    <text evidence="1">Belongs to the HIBADH-related family.</text>
</comment>
<evidence type="ECO:0000313" key="7">
    <source>
        <dbReference type="EMBL" id="TCS98214.1"/>
    </source>
</evidence>
<dbReference type="Proteomes" id="UP000294599">
    <property type="component" value="Unassembled WGS sequence"/>
</dbReference>
<dbReference type="SUPFAM" id="SSF48179">
    <property type="entry name" value="6-phosphogluconate dehydrogenase C-terminal domain-like"/>
    <property type="match status" value="1"/>
</dbReference>
<dbReference type="OrthoDB" id="9786703at2"/>
<keyword evidence="8" id="KW-1185">Reference proteome</keyword>
<evidence type="ECO:0000256" key="1">
    <source>
        <dbReference type="ARBA" id="ARBA00009080"/>
    </source>
</evidence>
<dbReference type="InterPro" id="IPR036291">
    <property type="entry name" value="NAD(P)-bd_dom_sf"/>
</dbReference>
<dbReference type="InterPro" id="IPR002204">
    <property type="entry name" value="3-OH-isobutyrate_DH-rel_CS"/>
</dbReference>
<dbReference type="AlphaFoldDB" id="A0A4R3LIB4"/>
<protein>
    <submittedName>
        <fullName evidence="7">3-hydroxyisobutyrate dehydrogenase</fullName>
    </submittedName>
</protein>
<evidence type="ECO:0000259" key="5">
    <source>
        <dbReference type="Pfam" id="PF03446"/>
    </source>
</evidence>
<gene>
    <name evidence="7" type="ORF">EDC25_10967</name>
</gene>
<dbReference type="PANTHER" id="PTHR43060">
    <property type="entry name" value="3-HYDROXYISOBUTYRATE DEHYDROGENASE-LIKE 1, MITOCHONDRIAL-RELATED"/>
    <property type="match status" value="1"/>
</dbReference>
<name>A0A4R3LIB4_9GAMM</name>
<comment type="caution">
    <text evidence="7">The sequence shown here is derived from an EMBL/GenBank/DDBJ whole genome shotgun (WGS) entry which is preliminary data.</text>
</comment>
<evidence type="ECO:0000313" key="8">
    <source>
        <dbReference type="Proteomes" id="UP000294599"/>
    </source>
</evidence>
<dbReference type="Gene3D" id="3.40.50.720">
    <property type="entry name" value="NAD(P)-binding Rossmann-like Domain"/>
    <property type="match status" value="1"/>
</dbReference>
<accession>A0A4R3LIB4</accession>
<keyword evidence="2" id="KW-0560">Oxidoreductase</keyword>
<dbReference type="InterPro" id="IPR013328">
    <property type="entry name" value="6PGD_dom2"/>
</dbReference>
<proteinExistence type="inferred from homology"/>
<evidence type="ECO:0000256" key="3">
    <source>
        <dbReference type="ARBA" id="ARBA00023027"/>
    </source>
</evidence>
<feature type="domain" description="6-phosphogluconate dehydrogenase NADP-binding" evidence="5">
    <location>
        <begin position="7"/>
        <end position="162"/>
    </location>
</feature>
<dbReference type="Gene3D" id="1.10.1040.10">
    <property type="entry name" value="N-(1-d-carboxylethyl)-l-norvaline Dehydrogenase, domain 2"/>
    <property type="match status" value="1"/>
</dbReference>